<accession>A0A7D4TDX6</accession>
<dbReference type="GO" id="GO:0140647">
    <property type="term" value="P:P450-containing electron transport chain"/>
    <property type="evidence" value="ECO:0007669"/>
    <property type="project" value="InterPro"/>
</dbReference>
<dbReference type="KEGG" id="txa:HQN79_04865"/>
<dbReference type="PANTHER" id="PTHR23426">
    <property type="entry name" value="FERREDOXIN/ADRENODOXIN"/>
    <property type="match status" value="1"/>
</dbReference>
<dbReference type="SUPFAM" id="SSF54292">
    <property type="entry name" value="2Fe-2S ferredoxin-like"/>
    <property type="match status" value="1"/>
</dbReference>
<dbReference type="CDD" id="cd00207">
    <property type="entry name" value="fer2"/>
    <property type="match status" value="1"/>
</dbReference>
<dbReference type="PANTHER" id="PTHR23426:SF65">
    <property type="entry name" value="FERREDOXIN-2, MITOCHONDRIAL"/>
    <property type="match status" value="1"/>
</dbReference>
<keyword evidence="9" id="KW-1185">Reference proteome</keyword>
<comment type="cofactor">
    <cofactor evidence="6">
        <name>[2Fe-2S] cluster</name>
        <dbReference type="ChEBI" id="CHEBI:190135"/>
    </cofactor>
</comment>
<keyword evidence="3" id="KW-0479">Metal-binding</keyword>
<feature type="domain" description="2Fe-2S ferredoxin-type" evidence="7">
    <location>
        <begin position="2"/>
        <end position="105"/>
    </location>
</feature>
<dbReference type="InterPro" id="IPR001055">
    <property type="entry name" value="Adrenodoxin-like"/>
</dbReference>
<keyword evidence="2" id="KW-0001">2Fe-2S</keyword>
<dbReference type="Gene3D" id="3.10.20.30">
    <property type="match status" value="1"/>
</dbReference>
<dbReference type="AlphaFoldDB" id="A0A7D4TDX6"/>
<proteinExistence type="inferred from homology"/>
<dbReference type="PROSITE" id="PS51085">
    <property type="entry name" value="2FE2S_FER_2"/>
    <property type="match status" value="1"/>
</dbReference>
<evidence type="ECO:0000256" key="4">
    <source>
        <dbReference type="ARBA" id="ARBA00023004"/>
    </source>
</evidence>
<dbReference type="GO" id="GO:0046872">
    <property type="term" value="F:metal ion binding"/>
    <property type="evidence" value="ECO:0007669"/>
    <property type="project" value="UniProtKB-KW"/>
</dbReference>
<name>A0A7D4TDX6_9GAMM</name>
<dbReference type="GO" id="GO:0005829">
    <property type="term" value="C:cytosol"/>
    <property type="evidence" value="ECO:0007669"/>
    <property type="project" value="TreeGrafter"/>
</dbReference>
<dbReference type="InterPro" id="IPR036010">
    <property type="entry name" value="2Fe-2S_ferredoxin-like_sf"/>
</dbReference>
<evidence type="ECO:0000256" key="6">
    <source>
        <dbReference type="ARBA" id="ARBA00034078"/>
    </source>
</evidence>
<keyword evidence="5" id="KW-0411">Iron-sulfur</keyword>
<organism evidence="8 9">
    <name type="scientific">Thiomicrorhabdus xiamenensis</name>
    <dbReference type="NCBI Taxonomy" id="2739063"/>
    <lineage>
        <taxon>Bacteria</taxon>
        <taxon>Pseudomonadati</taxon>
        <taxon>Pseudomonadota</taxon>
        <taxon>Gammaproteobacteria</taxon>
        <taxon>Thiotrichales</taxon>
        <taxon>Piscirickettsiaceae</taxon>
        <taxon>Thiomicrorhabdus</taxon>
    </lineage>
</organism>
<dbReference type="GO" id="GO:0051537">
    <property type="term" value="F:2 iron, 2 sulfur cluster binding"/>
    <property type="evidence" value="ECO:0007669"/>
    <property type="project" value="UniProtKB-KW"/>
</dbReference>
<dbReference type="GO" id="GO:0009055">
    <property type="term" value="F:electron transfer activity"/>
    <property type="evidence" value="ECO:0007669"/>
    <property type="project" value="TreeGrafter"/>
</dbReference>
<gene>
    <name evidence="8" type="ORF">HQN79_04865</name>
</gene>
<dbReference type="Pfam" id="PF00111">
    <property type="entry name" value="Fer2"/>
    <property type="match status" value="1"/>
</dbReference>
<dbReference type="InterPro" id="IPR012675">
    <property type="entry name" value="Beta-grasp_dom_sf"/>
</dbReference>
<evidence type="ECO:0000256" key="2">
    <source>
        <dbReference type="ARBA" id="ARBA00022714"/>
    </source>
</evidence>
<dbReference type="Proteomes" id="UP000504724">
    <property type="component" value="Chromosome"/>
</dbReference>
<dbReference type="EMBL" id="CP054020">
    <property type="protein sequence ID" value="QKI88947.1"/>
    <property type="molecule type" value="Genomic_DNA"/>
</dbReference>
<dbReference type="InterPro" id="IPR001041">
    <property type="entry name" value="2Fe-2S_ferredoxin-type"/>
</dbReference>
<sequence>MMQITFLSFDGTSYTVDADEGMTAMEAAINNGIDGIEGDCGGNCNCATCHVFVDPKWSEQVGEASPMEEALLASRSDLAENSRLACQIDLVPELDGLVLQMPESQFI</sequence>
<evidence type="ECO:0000259" key="7">
    <source>
        <dbReference type="PROSITE" id="PS51085"/>
    </source>
</evidence>
<protein>
    <submittedName>
        <fullName evidence="8">2Fe-2S iron-sulfur cluster binding domain-containing protein</fullName>
    </submittedName>
</protein>
<evidence type="ECO:0000256" key="1">
    <source>
        <dbReference type="ARBA" id="ARBA00010914"/>
    </source>
</evidence>
<evidence type="ECO:0000256" key="3">
    <source>
        <dbReference type="ARBA" id="ARBA00022723"/>
    </source>
</evidence>
<evidence type="ECO:0000256" key="5">
    <source>
        <dbReference type="ARBA" id="ARBA00023014"/>
    </source>
</evidence>
<reference evidence="8 9" key="1">
    <citation type="submission" date="2020-05" db="EMBL/GenBank/DDBJ databases">
        <title>Thiomicrorhabdus sediminis sp.nov. and Thiomicrorhabdus xiamenensis sp.nov., novel sulfur-oxidizing bacteria isolated from coastal sediment.</title>
        <authorList>
            <person name="Liu X."/>
        </authorList>
    </citation>
    <scope>NUCLEOTIDE SEQUENCE [LARGE SCALE GENOMIC DNA]</scope>
    <source>
        <strain evidence="8 9">G2</strain>
    </source>
</reference>
<keyword evidence="4" id="KW-0408">Iron</keyword>
<comment type="similarity">
    <text evidence="1">Belongs to the adrenodoxin/putidaredoxin family.</text>
</comment>
<evidence type="ECO:0000313" key="8">
    <source>
        <dbReference type="EMBL" id="QKI88947.1"/>
    </source>
</evidence>
<evidence type="ECO:0000313" key="9">
    <source>
        <dbReference type="Proteomes" id="UP000504724"/>
    </source>
</evidence>